<dbReference type="GO" id="GO:0009103">
    <property type="term" value="P:lipopolysaccharide biosynthetic process"/>
    <property type="evidence" value="ECO:0007669"/>
    <property type="project" value="TreeGrafter"/>
</dbReference>
<sequence length="539" mass="61700">MMHIFIFNNASRAANYGIGTYVRLLSDGLLGRSGVKVSFVDMFSDVKEYSIADDERGCRHYQVPALFSGMENEPYCRNVFYFLARHIKAEDDERLVFHFNYFQHKPLASLLKGQYFDCRIVFTVHYLGWCFELKGNKTRFRELIAEEYQPKDDKERGLLASVENEKEFLHLADEVIVLSKDTQQILAEGYGVSSDKMHLVYNGLGDGLCFDKDKNVGNGRIILFVGRLDEIKGLNYLIHAFRHIADKYADIRLVVAGDGDFQLYLSQCRDLQGRVSFLGKVSSSEVEDVYRSAYIGVMPSFHEQCSYTAIEMMRHKIPLIGTDTTGLAEMLDATPELRVSIDEDNMMDEEFTERLVSYLNLLLSDEDAYQRAADAVGKLYEARYKVSDMVHATCGVMESSWDRPDYTVSPDYLKHIDSRMIQLINQCPDIDTDFYGMGGIGVYLWKRVLDLCDRKEGDFQASLILEHLIYYMDWVQDVVGSSPLPVELWAMIRSMGQHGFYKTCVNALLVRQPGSDTLFQMPSDRVIIQNALKICNCKI</sequence>
<dbReference type="RefSeq" id="WP_412442178.1">
    <property type="nucleotide sequence ID" value="NZ_CACRUT010000008.1"/>
</dbReference>
<accession>A0A6N3B4W0</accession>
<proteinExistence type="predicted"/>
<name>A0A6N3B4W0_9BACT</name>
<evidence type="ECO:0000259" key="2">
    <source>
        <dbReference type="Pfam" id="PF13439"/>
    </source>
</evidence>
<keyword evidence="1 3" id="KW-0808">Transferase</keyword>
<dbReference type="PANTHER" id="PTHR46401:SF2">
    <property type="entry name" value="GLYCOSYLTRANSFERASE WBBK-RELATED"/>
    <property type="match status" value="1"/>
</dbReference>
<dbReference type="EMBL" id="CACRUT010000008">
    <property type="protein sequence ID" value="VYT96806.1"/>
    <property type="molecule type" value="Genomic_DNA"/>
</dbReference>
<dbReference type="Pfam" id="PF13692">
    <property type="entry name" value="Glyco_trans_1_4"/>
    <property type="match status" value="1"/>
</dbReference>
<dbReference type="GO" id="GO:0103011">
    <property type="term" value="F:mannosylfructose-phosphate synthase activity"/>
    <property type="evidence" value="ECO:0007669"/>
    <property type="project" value="UniProtKB-EC"/>
</dbReference>
<dbReference type="PANTHER" id="PTHR46401">
    <property type="entry name" value="GLYCOSYLTRANSFERASE WBBK-RELATED"/>
    <property type="match status" value="1"/>
</dbReference>
<dbReference type="SUPFAM" id="SSF53756">
    <property type="entry name" value="UDP-Glycosyltransferase/glycogen phosphorylase"/>
    <property type="match status" value="1"/>
</dbReference>
<protein>
    <submittedName>
        <fullName evidence="3">Mannosylfructose-phosphate synthase</fullName>
        <ecNumber evidence="3">2.4.1.246</ecNumber>
    </submittedName>
</protein>
<organism evidence="3">
    <name type="scientific">Paraprevotella clara</name>
    <dbReference type="NCBI Taxonomy" id="454154"/>
    <lineage>
        <taxon>Bacteria</taxon>
        <taxon>Pseudomonadati</taxon>
        <taxon>Bacteroidota</taxon>
        <taxon>Bacteroidia</taxon>
        <taxon>Bacteroidales</taxon>
        <taxon>Prevotellaceae</taxon>
        <taxon>Paraprevotella</taxon>
    </lineage>
</organism>
<dbReference type="Gene3D" id="3.40.50.2000">
    <property type="entry name" value="Glycogen Phosphorylase B"/>
    <property type="match status" value="2"/>
</dbReference>
<dbReference type="Pfam" id="PF13439">
    <property type="entry name" value="Glyco_transf_4"/>
    <property type="match status" value="1"/>
</dbReference>
<dbReference type="InterPro" id="IPR028098">
    <property type="entry name" value="Glyco_trans_4-like_N"/>
</dbReference>
<feature type="domain" description="Glycosyltransferase subfamily 4-like N-terminal" evidence="2">
    <location>
        <begin position="17"/>
        <end position="203"/>
    </location>
</feature>
<reference evidence="3" key="1">
    <citation type="submission" date="2019-11" db="EMBL/GenBank/DDBJ databases">
        <authorList>
            <person name="Feng L."/>
        </authorList>
    </citation>
    <scope>NUCLEOTIDE SEQUENCE</scope>
    <source>
        <strain evidence="3">PclaraLFYP37</strain>
    </source>
</reference>
<keyword evidence="3" id="KW-0328">Glycosyltransferase</keyword>
<dbReference type="AlphaFoldDB" id="A0A6N3B4W0"/>
<gene>
    <name evidence="3" type="primary">mfpsA</name>
    <name evidence="3" type="ORF">PCLFYP37_01594</name>
</gene>
<dbReference type="EC" id="2.4.1.246" evidence="3"/>
<dbReference type="CDD" id="cd03801">
    <property type="entry name" value="GT4_PimA-like"/>
    <property type="match status" value="1"/>
</dbReference>
<evidence type="ECO:0000256" key="1">
    <source>
        <dbReference type="ARBA" id="ARBA00022679"/>
    </source>
</evidence>
<evidence type="ECO:0000313" key="3">
    <source>
        <dbReference type="EMBL" id="VYT96806.1"/>
    </source>
</evidence>